<feature type="transmembrane region" description="Helical" evidence="8">
    <location>
        <begin position="40"/>
        <end position="58"/>
    </location>
</feature>
<evidence type="ECO:0000256" key="7">
    <source>
        <dbReference type="ARBA" id="ARBA00034247"/>
    </source>
</evidence>
<evidence type="ECO:0000256" key="2">
    <source>
        <dbReference type="ARBA" id="ARBA00012528"/>
    </source>
</evidence>
<feature type="domain" description="GGDEF" evidence="9">
    <location>
        <begin position="235"/>
        <end position="368"/>
    </location>
</feature>
<dbReference type="Gene3D" id="3.30.70.270">
    <property type="match status" value="1"/>
</dbReference>
<dbReference type="InterPro" id="IPR000160">
    <property type="entry name" value="GGDEF_dom"/>
</dbReference>
<evidence type="ECO:0000256" key="4">
    <source>
        <dbReference type="ARBA" id="ARBA00022692"/>
    </source>
</evidence>
<dbReference type="InterPro" id="IPR043128">
    <property type="entry name" value="Rev_trsase/Diguanyl_cyclase"/>
</dbReference>
<evidence type="ECO:0000256" key="8">
    <source>
        <dbReference type="SAM" id="Phobius"/>
    </source>
</evidence>
<dbReference type="GO" id="GO:0000155">
    <property type="term" value="F:phosphorelay sensor kinase activity"/>
    <property type="evidence" value="ECO:0007669"/>
    <property type="project" value="InterPro"/>
</dbReference>
<sequence length="368" mass="40378">MRRGLSALFEMTLTLLRNTGLLAFVALFYGFALSYWRGRIPPVCTGIILGIGGLITMLDPTEVVPGVFVDSRTTMVMLAAFFGGPVAGLVSAVIAGAYRLWLGGDGAIPGVTILLLSTGLGLVCRSILVTPGKPFRHTHVLVLTLVAPICSLGAFLLPIDIALKTLQESFVPLNVVRMLGIAFLGSVMLHEHRRVEAESEIQRLAYADELSGLNNRRSFYMHLDKAWERWLRYKDPFTIIVLDIDYFKTINDRYGHPTGDSVIRLLSTILNAECRAADVTARIGGEEFAVLMPNTDQRTGYVAAERIRRRIEDSTLLLDTGPLRFTASFGVSGSHQGFDSKFEILSSADQALYEAKRDGRNCVSLHAA</sequence>
<evidence type="ECO:0000256" key="6">
    <source>
        <dbReference type="ARBA" id="ARBA00023136"/>
    </source>
</evidence>
<comment type="caution">
    <text evidence="10">The sequence shown here is derived from an EMBL/GenBank/DDBJ whole genome shotgun (WGS) entry which is preliminary data.</text>
</comment>
<dbReference type="CDD" id="cd01949">
    <property type="entry name" value="GGDEF"/>
    <property type="match status" value="1"/>
</dbReference>
<evidence type="ECO:0000313" key="11">
    <source>
        <dbReference type="Proteomes" id="UP000249590"/>
    </source>
</evidence>
<name>A0A8B2NRR9_9HYPH</name>
<dbReference type="EC" id="2.7.7.65" evidence="2"/>
<comment type="subcellular location">
    <subcellularLocation>
        <location evidence="1">Cell membrane</location>
        <topology evidence="1">Multi-pass membrane protein</topology>
    </subcellularLocation>
</comment>
<dbReference type="Proteomes" id="UP000249590">
    <property type="component" value="Unassembled WGS sequence"/>
</dbReference>
<dbReference type="InterPro" id="IPR050469">
    <property type="entry name" value="Diguanylate_Cyclase"/>
</dbReference>
<dbReference type="PANTHER" id="PTHR45138:SF9">
    <property type="entry name" value="DIGUANYLATE CYCLASE DGCM-RELATED"/>
    <property type="match status" value="1"/>
</dbReference>
<organism evidence="10 11">
    <name type="scientific">Acuticoccus sediminis</name>
    <dbReference type="NCBI Taxonomy" id="2184697"/>
    <lineage>
        <taxon>Bacteria</taxon>
        <taxon>Pseudomonadati</taxon>
        <taxon>Pseudomonadota</taxon>
        <taxon>Alphaproteobacteria</taxon>
        <taxon>Hyphomicrobiales</taxon>
        <taxon>Amorphaceae</taxon>
        <taxon>Acuticoccus</taxon>
    </lineage>
</organism>
<dbReference type="InterPro" id="IPR029787">
    <property type="entry name" value="Nucleotide_cyclase"/>
</dbReference>
<keyword evidence="11" id="KW-1185">Reference proteome</keyword>
<evidence type="ECO:0000313" key="10">
    <source>
        <dbReference type="EMBL" id="RAH97820.1"/>
    </source>
</evidence>
<dbReference type="EMBL" id="QHHQ01000008">
    <property type="protein sequence ID" value="RAH97820.1"/>
    <property type="molecule type" value="Genomic_DNA"/>
</dbReference>
<dbReference type="SUPFAM" id="SSF55073">
    <property type="entry name" value="Nucleotide cyclase"/>
    <property type="match status" value="1"/>
</dbReference>
<keyword evidence="3" id="KW-1003">Cell membrane</keyword>
<dbReference type="InterPro" id="IPR011620">
    <property type="entry name" value="Sig_transdc_His_kinase_LytS_TM"/>
</dbReference>
<dbReference type="PROSITE" id="PS50887">
    <property type="entry name" value="GGDEF"/>
    <property type="match status" value="1"/>
</dbReference>
<keyword evidence="6 8" id="KW-0472">Membrane</keyword>
<dbReference type="AlphaFoldDB" id="A0A8B2NRR9"/>
<keyword evidence="5 8" id="KW-1133">Transmembrane helix</keyword>
<gene>
    <name evidence="10" type="ORF">DLJ53_28720</name>
</gene>
<dbReference type="Pfam" id="PF00990">
    <property type="entry name" value="GGDEF"/>
    <property type="match status" value="1"/>
</dbReference>
<comment type="catalytic activity">
    <reaction evidence="7">
        <text>2 GTP = 3',3'-c-di-GMP + 2 diphosphate</text>
        <dbReference type="Rhea" id="RHEA:24898"/>
        <dbReference type="ChEBI" id="CHEBI:33019"/>
        <dbReference type="ChEBI" id="CHEBI:37565"/>
        <dbReference type="ChEBI" id="CHEBI:58805"/>
        <dbReference type="EC" id="2.7.7.65"/>
    </reaction>
</comment>
<feature type="transmembrane region" description="Helical" evidence="8">
    <location>
        <begin position="107"/>
        <end position="128"/>
    </location>
</feature>
<protein>
    <recommendedName>
        <fullName evidence="2">diguanylate cyclase</fullName>
        <ecNumber evidence="2">2.7.7.65</ecNumber>
    </recommendedName>
</protein>
<feature type="transmembrane region" description="Helical" evidence="8">
    <location>
        <begin position="12"/>
        <end position="34"/>
    </location>
</feature>
<feature type="transmembrane region" description="Helical" evidence="8">
    <location>
        <begin position="78"/>
        <end position="101"/>
    </location>
</feature>
<evidence type="ECO:0000256" key="5">
    <source>
        <dbReference type="ARBA" id="ARBA00022989"/>
    </source>
</evidence>
<keyword evidence="4 8" id="KW-0812">Transmembrane</keyword>
<dbReference type="NCBIfam" id="TIGR00254">
    <property type="entry name" value="GGDEF"/>
    <property type="match status" value="1"/>
</dbReference>
<dbReference type="SMART" id="SM00267">
    <property type="entry name" value="GGDEF"/>
    <property type="match status" value="1"/>
</dbReference>
<dbReference type="PANTHER" id="PTHR45138">
    <property type="entry name" value="REGULATORY COMPONENTS OF SENSORY TRANSDUCTION SYSTEM"/>
    <property type="match status" value="1"/>
</dbReference>
<evidence type="ECO:0000259" key="9">
    <source>
        <dbReference type="PROSITE" id="PS50887"/>
    </source>
</evidence>
<dbReference type="GO" id="GO:0005886">
    <property type="term" value="C:plasma membrane"/>
    <property type="evidence" value="ECO:0007669"/>
    <property type="project" value="UniProtKB-SubCell"/>
</dbReference>
<dbReference type="GO" id="GO:0052621">
    <property type="term" value="F:diguanylate cyclase activity"/>
    <property type="evidence" value="ECO:0007669"/>
    <property type="project" value="UniProtKB-EC"/>
</dbReference>
<dbReference type="FunFam" id="3.30.70.270:FF:000001">
    <property type="entry name" value="Diguanylate cyclase domain protein"/>
    <property type="match status" value="1"/>
</dbReference>
<evidence type="ECO:0000256" key="3">
    <source>
        <dbReference type="ARBA" id="ARBA00022475"/>
    </source>
</evidence>
<proteinExistence type="predicted"/>
<feature type="transmembrane region" description="Helical" evidence="8">
    <location>
        <begin position="140"/>
        <end position="159"/>
    </location>
</feature>
<evidence type="ECO:0000256" key="1">
    <source>
        <dbReference type="ARBA" id="ARBA00004651"/>
    </source>
</evidence>
<accession>A0A8B2NRR9</accession>
<dbReference type="GO" id="GO:0071555">
    <property type="term" value="P:cell wall organization"/>
    <property type="evidence" value="ECO:0007669"/>
    <property type="project" value="InterPro"/>
</dbReference>
<reference evidence="10 11" key="1">
    <citation type="submission" date="2018-05" db="EMBL/GenBank/DDBJ databases">
        <title>Acuticoccus sediminis sp. nov., isolated from deep-sea sediment of Indian Ocean.</title>
        <authorList>
            <person name="Liu X."/>
            <person name="Lai Q."/>
            <person name="Du Y."/>
            <person name="Sun F."/>
            <person name="Zhang X."/>
            <person name="Wang S."/>
            <person name="Shao Z."/>
        </authorList>
    </citation>
    <scope>NUCLEOTIDE SEQUENCE [LARGE SCALE GENOMIC DNA]</scope>
    <source>
        <strain evidence="10 11">PTG4-2</strain>
    </source>
</reference>
<dbReference type="Pfam" id="PF07694">
    <property type="entry name" value="5TM-5TMR_LYT"/>
    <property type="match status" value="1"/>
</dbReference>